<evidence type="ECO:0000256" key="3">
    <source>
        <dbReference type="PROSITE-ProRule" id="PRU00169"/>
    </source>
</evidence>
<keyword evidence="2" id="KW-0804">Transcription</keyword>
<dbReference type="STRING" id="1238424.J07HQW1_02716"/>
<dbReference type="Pfam" id="PF04967">
    <property type="entry name" value="HTH_10"/>
    <property type="match status" value="1"/>
</dbReference>
<accession>U1PKE6</accession>
<dbReference type="InterPro" id="IPR029016">
    <property type="entry name" value="GAF-like_dom_sf"/>
</dbReference>
<evidence type="ECO:0000259" key="6">
    <source>
        <dbReference type="PROSITE" id="PS50110"/>
    </source>
</evidence>
<keyword evidence="4" id="KW-0175">Coiled coil</keyword>
<name>U1PKE6_9EURY</name>
<dbReference type="Pfam" id="PF08663">
    <property type="entry name" value="HalX"/>
    <property type="match status" value="1"/>
</dbReference>
<reference evidence="7 8" key="1">
    <citation type="journal article" date="2013" name="PLoS ONE">
        <title>Assembly-driven community genomics of a hypersaline microbial ecosystem.</title>
        <authorList>
            <person name="Podell S."/>
            <person name="Ugalde J.A."/>
            <person name="Narasingarao P."/>
            <person name="Banfield J.F."/>
            <person name="Heidelberg K.B."/>
            <person name="Allen E.E."/>
        </authorList>
    </citation>
    <scope>NUCLEOTIDE SEQUENCE [LARGE SCALE GENOMIC DNA]</scope>
    <source>
        <strain evidence="8">J07HQW1</strain>
    </source>
</reference>
<dbReference type="Gene3D" id="3.40.50.2300">
    <property type="match status" value="1"/>
</dbReference>
<keyword evidence="1" id="KW-0805">Transcription regulation</keyword>
<evidence type="ECO:0000256" key="4">
    <source>
        <dbReference type="SAM" id="Coils"/>
    </source>
</evidence>
<dbReference type="InterPro" id="IPR011006">
    <property type="entry name" value="CheY-like_superfamily"/>
</dbReference>
<dbReference type="Proteomes" id="UP000030649">
    <property type="component" value="Unassembled WGS sequence"/>
</dbReference>
<dbReference type="InterPro" id="IPR031803">
    <property type="entry name" value="BAT_GAF/HTH-assoc"/>
</dbReference>
<feature type="compositionally biased region" description="Basic and acidic residues" evidence="5">
    <location>
        <begin position="589"/>
        <end position="603"/>
    </location>
</feature>
<feature type="coiled-coil region" evidence="4">
    <location>
        <begin position="164"/>
        <end position="191"/>
    </location>
</feature>
<dbReference type="GO" id="GO:0000160">
    <property type="term" value="P:phosphorelay signal transduction system"/>
    <property type="evidence" value="ECO:0007669"/>
    <property type="project" value="InterPro"/>
</dbReference>
<evidence type="ECO:0000313" key="7">
    <source>
        <dbReference type="EMBL" id="ERG92671.1"/>
    </source>
</evidence>
<keyword evidence="3" id="KW-0597">Phosphoprotein</keyword>
<feature type="domain" description="Response regulatory" evidence="6">
    <location>
        <begin position="19"/>
        <end position="128"/>
    </location>
</feature>
<dbReference type="InterPro" id="IPR007050">
    <property type="entry name" value="HTH_bacterioopsin"/>
</dbReference>
<evidence type="ECO:0000256" key="2">
    <source>
        <dbReference type="ARBA" id="ARBA00023163"/>
    </source>
</evidence>
<dbReference type="SUPFAM" id="SSF55781">
    <property type="entry name" value="GAF domain-like"/>
    <property type="match status" value="1"/>
</dbReference>
<evidence type="ECO:0000313" key="8">
    <source>
        <dbReference type="Proteomes" id="UP000030649"/>
    </source>
</evidence>
<feature type="modified residue" description="4-aspartylphosphate" evidence="3">
    <location>
        <position position="66"/>
    </location>
</feature>
<dbReference type="EMBL" id="KE356560">
    <property type="protein sequence ID" value="ERG92671.1"/>
    <property type="molecule type" value="Genomic_DNA"/>
</dbReference>
<evidence type="ECO:0000256" key="5">
    <source>
        <dbReference type="SAM" id="MobiDB-lite"/>
    </source>
</evidence>
<sequence>MAVQEGDGDHTAATTPDPTVLIVDDDKDLADTCEYWLRDEFSVCVAYSGQAALDTIDDAVDVVLLDRRMPGLSGDEVLTELRDRDFDCRVAMMTAVEPDTDIVEMAFDEYLVKPVDEQDVIGIVEELLVRGEFTETVREYFALESIETVLTNRDNGDLRDPAVLGEIKTQLDELRATQESAIKERERQLRRAREINSLLRAVDSALVDGTTRQELESAVCTSVVETGNYNGAWIARYDEVMNTFICQANAGSKVPTVDSEINNTNPVAESIQHALSDDSVRTVAKEVYDDDSAIVAPITYRDATYGALTVTLHGSASNEEQSVFDEIGERLGHGINAAESKRLLYEDAAVELELKHTDTRDVLIDLSVEFNTEVRLEGLSPTTDGVVSAYVAIDIADAETVLSVLSPLEAIIDARIVTDEPTEALFELQLADASVLLPLVEFGSAVESLIATDGSGSVTIRVPPQSDPRTIIDTIQSSFPDITVTAKRKVDDKVQSVSSFKRRLEETLTTRQLDVLETALASGYFEWPRDSTAEQVADSLGIAAPTFHEHLRSGERKLMQAFFAERKHARKSGRANSEMRATSMSTSETKTETETETGSHSDADASEVPTAENEVNSEFN</sequence>
<dbReference type="PANTHER" id="PTHR34236:SF1">
    <property type="entry name" value="DIMETHYL SULFOXIDE REDUCTASE TRANSCRIPTIONAL ACTIVATOR"/>
    <property type="match status" value="1"/>
</dbReference>
<evidence type="ECO:0000256" key="1">
    <source>
        <dbReference type="ARBA" id="ARBA00023015"/>
    </source>
</evidence>
<dbReference type="AlphaFoldDB" id="U1PKE6"/>
<dbReference type="HOGENOM" id="CLU_010057_2_0_2"/>
<proteinExistence type="predicted"/>
<feature type="region of interest" description="Disordered" evidence="5">
    <location>
        <begin position="568"/>
        <end position="620"/>
    </location>
</feature>
<organism evidence="7 8">
    <name type="scientific">Haloquadratum walsbyi J07HQW1</name>
    <dbReference type="NCBI Taxonomy" id="1238424"/>
    <lineage>
        <taxon>Archaea</taxon>
        <taxon>Methanobacteriati</taxon>
        <taxon>Methanobacteriota</taxon>
        <taxon>Stenosarchaea group</taxon>
        <taxon>Halobacteria</taxon>
        <taxon>Halobacteriales</taxon>
        <taxon>Haloferacaceae</taxon>
        <taxon>Haloquadratum</taxon>
    </lineage>
</organism>
<dbReference type="SMART" id="SM00448">
    <property type="entry name" value="REC"/>
    <property type="match status" value="1"/>
</dbReference>
<dbReference type="Gene3D" id="3.30.450.40">
    <property type="match status" value="1"/>
</dbReference>
<gene>
    <name evidence="7" type="ORF">J07HQW1_02716</name>
</gene>
<protein>
    <submittedName>
        <fullName evidence="7">HoxA-like transcriptional regulator</fullName>
    </submittedName>
</protein>
<dbReference type="Pfam" id="PF15915">
    <property type="entry name" value="BAT"/>
    <property type="match status" value="1"/>
</dbReference>
<dbReference type="SUPFAM" id="SSF52172">
    <property type="entry name" value="CheY-like"/>
    <property type="match status" value="1"/>
</dbReference>
<dbReference type="InterPro" id="IPR013971">
    <property type="entry name" value="HalX_domain"/>
</dbReference>
<dbReference type="PANTHER" id="PTHR34236">
    <property type="entry name" value="DIMETHYL SULFOXIDE REDUCTASE TRANSCRIPTIONAL ACTIVATOR"/>
    <property type="match status" value="1"/>
</dbReference>
<dbReference type="Pfam" id="PF00072">
    <property type="entry name" value="Response_reg"/>
    <property type="match status" value="1"/>
</dbReference>
<dbReference type="PROSITE" id="PS50110">
    <property type="entry name" value="RESPONSE_REGULATORY"/>
    <property type="match status" value="1"/>
</dbReference>
<dbReference type="InterPro" id="IPR001789">
    <property type="entry name" value="Sig_transdc_resp-reg_receiver"/>
</dbReference>